<evidence type="ECO:0000313" key="1">
    <source>
        <dbReference type="EMBL" id="CDW48369.1"/>
    </source>
</evidence>
<proteinExistence type="predicted"/>
<organism evidence="1">
    <name type="scientific">Lepeophtheirus salmonis</name>
    <name type="common">Salmon louse</name>
    <name type="synonym">Caligus salmonis</name>
    <dbReference type="NCBI Taxonomy" id="72036"/>
    <lineage>
        <taxon>Eukaryota</taxon>
        <taxon>Metazoa</taxon>
        <taxon>Ecdysozoa</taxon>
        <taxon>Arthropoda</taxon>
        <taxon>Crustacea</taxon>
        <taxon>Multicrustacea</taxon>
        <taxon>Hexanauplia</taxon>
        <taxon>Copepoda</taxon>
        <taxon>Siphonostomatoida</taxon>
        <taxon>Caligidae</taxon>
        <taxon>Lepeophtheirus</taxon>
    </lineage>
</organism>
<reference evidence="1" key="1">
    <citation type="submission" date="2014-05" db="EMBL/GenBank/DDBJ databases">
        <authorList>
            <person name="Chronopoulou M."/>
        </authorList>
    </citation>
    <scope>NUCLEOTIDE SEQUENCE</scope>
    <source>
        <tissue evidence="1">Whole organism</tissue>
    </source>
</reference>
<dbReference type="EMBL" id="HACA01031008">
    <property type="protein sequence ID" value="CDW48369.1"/>
    <property type="molecule type" value="Transcribed_RNA"/>
</dbReference>
<name>A0A0K2VD24_LEPSM</name>
<accession>A0A0K2VD24</accession>
<protein>
    <submittedName>
        <fullName evidence="1">Uncharacterized protein</fullName>
    </submittedName>
</protein>
<dbReference type="AlphaFoldDB" id="A0A0K2VD24"/>
<sequence>MLTKSLLYLLVTNLIFIQCFMSCRKSLYSNTFIYL</sequence>